<dbReference type="Pfam" id="PF07702">
    <property type="entry name" value="UTRA"/>
    <property type="match status" value="1"/>
</dbReference>
<dbReference type="InterPro" id="IPR028978">
    <property type="entry name" value="Chorismate_lyase_/UTRA_dom_sf"/>
</dbReference>
<proteinExistence type="predicted"/>
<dbReference type="GO" id="GO:0045892">
    <property type="term" value="P:negative regulation of DNA-templated transcription"/>
    <property type="evidence" value="ECO:0007669"/>
    <property type="project" value="TreeGrafter"/>
</dbReference>
<dbReference type="AlphaFoldDB" id="A0A5E7FQF0"/>
<dbReference type="Gene3D" id="1.10.10.10">
    <property type="entry name" value="Winged helix-like DNA-binding domain superfamily/Winged helix DNA-binding domain"/>
    <property type="match status" value="1"/>
</dbReference>
<dbReference type="SMART" id="SM00866">
    <property type="entry name" value="UTRA"/>
    <property type="match status" value="1"/>
</dbReference>
<gene>
    <name evidence="5" type="ORF">PS691_05742</name>
</gene>
<dbReference type="InterPro" id="IPR011663">
    <property type="entry name" value="UTRA"/>
</dbReference>
<keyword evidence="1" id="KW-0805">Transcription regulation</keyword>
<protein>
    <recommendedName>
        <fullName evidence="4">HTH gntR-type domain-containing protein</fullName>
    </recommendedName>
</protein>
<accession>A0A5E7FQF0</accession>
<dbReference type="GO" id="GO:0003700">
    <property type="term" value="F:DNA-binding transcription factor activity"/>
    <property type="evidence" value="ECO:0007669"/>
    <property type="project" value="InterPro"/>
</dbReference>
<dbReference type="Pfam" id="PF00392">
    <property type="entry name" value="GntR"/>
    <property type="match status" value="1"/>
</dbReference>
<dbReference type="SUPFAM" id="SSF46785">
    <property type="entry name" value="Winged helix' DNA-binding domain"/>
    <property type="match status" value="1"/>
</dbReference>
<dbReference type="InterPro" id="IPR000524">
    <property type="entry name" value="Tscrpt_reg_HTH_GntR"/>
</dbReference>
<dbReference type="PROSITE" id="PS50949">
    <property type="entry name" value="HTH_GNTR"/>
    <property type="match status" value="1"/>
</dbReference>
<dbReference type="SMART" id="SM00345">
    <property type="entry name" value="HTH_GNTR"/>
    <property type="match status" value="1"/>
</dbReference>
<keyword evidence="3" id="KW-0804">Transcription</keyword>
<evidence type="ECO:0000256" key="3">
    <source>
        <dbReference type="ARBA" id="ARBA00023163"/>
    </source>
</evidence>
<dbReference type="InterPro" id="IPR036388">
    <property type="entry name" value="WH-like_DNA-bd_sf"/>
</dbReference>
<reference evidence="5 6" key="1">
    <citation type="submission" date="2019-09" db="EMBL/GenBank/DDBJ databases">
        <authorList>
            <person name="Chandra G."/>
            <person name="Truman W A."/>
        </authorList>
    </citation>
    <scope>NUCLEOTIDE SEQUENCE [LARGE SCALE GENOMIC DNA]</scope>
    <source>
        <strain evidence="5">PS691</strain>
    </source>
</reference>
<evidence type="ECO:0000259" key="4">
    <source>
        <dbReference type="PROSITE" id="PS50949"/>
    </source>
</evidence>
<organism evidence="5 6">
    <name type="scientific">Pseudomonas fluorescens</name>
    <dbReference type="NCBI Taxonomy" id="294"/>
    <lineage>
        <taxon>Bacteria</taxon>
        <taxon>Pseudomonadati</taxon>
        <taxon>Pseudomonadota</taxon>
        <taxon>Gammaproteobacteria</taxon>
        <taxon>Pseudomonadales</taxon>
        <taxon>Pseudomonadaceae</taxon>
        <taxon>Pseudomonas</taxon>
    </lineage>
</organism>
<dbReference type="InterPro" id="IPR036390">
    <property type="entry name" value="WH_DNA-bd_sf"/>
</dbReference>
<dbReference type="SUPFAM" id="SSF64288">
    <property type="entry name" value="Chorismate lyase-like"/>
    <property type="match status" value="1"/>
</dbReference>
<keyword evidence="2" id="KW-0238">DNA-binding</keyword>
<dbReference type="Proteomes" id="UP000337909">
    <property type="component" value="Unassembled WGS sequence"/>
</dbReference>
<name>A0A5E7FQF0_PSEFL</name>
<evidence type="ECO:0000313" key="5">
    <source>
        <dbReference type="EMBL" id="VVO41032.1"/>
    </source>
</evidence>
<dbReference type="EMBL" id="CABVHQ010000125">
    <property type="protein sequence ID" value="VVO41032.1"/>
    <property type="molecule type" value="Genomic_DNA"/>
</dbReference>
<evidence type="ECO:0000313" key="6">
    <source>
        <dbReference type="Proteomes" id="UP000337909"/>
    </source>
</evidence>
<dbReference type="CDD" id="cd07377">
    <property type="entry name" value="WHTH_GntR"/>
    <property type="match status" value="1"/>
</dbReference>
<dbReference type="GO" id="GO:0003677">
    <property type="term" value="F:DNA binding"/>
    <property type="evidence" value="ECO:0007669"/>
    <property type="project" value="UniProtKB-KW"/>
</dbReference>
<evidence type="ECO:0000256" key="2">
    <source>
        <dbReference type="ARBA" id="ARBA00023125"/>
    </source>
</evidence>
<dbReference type="PANTHER" id="PTHR44846:SF1">
    <property type="entry name" value="MANNOSYL-D-GLYCERATE TRANSPORT_METABOLISM SYSTEM REPRESSOR MNGR-RELATED"/>
    <property type="match status" value="1"/>
</dbReference>
<evidence type="ECO:0000256" key="1">
    <source>
        <dbReference type="ARBA" id="ARBA00023015"/>
    </source>
</evidence>
<feature type="domain" description="HTH gntR-type" evidence="4">
    <location>
        <begin position="44"/>
        <end position="112"/>
    </location>
</feature>
<dbReference type="Gene3D" id="3.40.1410.10">
    <property type="entry name" value="Chorismate lyase-like"/>
    <property type="match status" value="1"/>
</dbReference>
<dbReference type="PANTHER" id="PTHR44846">
    <property type="entry name" value="MANNOSYL-D-GLYCERATE TRANSPORT/METABOLISM SYSTEM REPRESSOR MNGR-RELATED"/>
    <property type="match status" value="1"/>
</dbReference>
<sequence>MTANAGPDNINLMLGIWVKDGVNKRNSHADIRIDRPELGAERGVAQYQRLASVLRHRIAKGEYPLGTQLPPITKLAQDLGVAVVTVRQAYELLSKEGLIRSQRGVGTHVAALPAATVDIELAINDPFAAPQALSFEILEVRHHTQLPQELLGSDDCSADDNVCVRKLHTYSGEPFCYAEIYVSTAVFESLPKDIARKRKLLAAVLDELGARGKRVRQRITVMPADFPLCDLLKIPFASPVAKMSRCLVDGKGNVLYAGLTWYRGDRYIAEVDFPASTLKTMPGMTEPQPGVVGERKRN</sequence>
<dbReference type="InterPro" id="IPR050679">
    <property type="entry name" value="Bact_HTH_transcr_reg"/>
</dbReference>